<dbReference type="RefSeq" id="WP_097175691.1">
    <property type="nucleotide sequence ID" value="NZ_OBML01000009.1"/>
</dbReference>
<dbReference type="Pfam" id="PF25994">
    <property type="entry name" value="HH_AprE"/>
    <property type="match status" value="1"/>
</dbReference>
<dbReference type="Gene3D" id="2.40.50.100">
    <property type="match status" value="1"/>
</dbReference>
<evidence type="ECO:0000313" key="13">
    <source>
        <dbReference type="EMBL" id="SOC17922.1"/>
    </source>
</evidence>
<keyword evidence="5 9" id="KW-0997">Cell inner membrane</keyword>
<proteinExistence type="inferred from homology"/>
<keyword evidence="6" id="KW-0812">Transmembrane</keyword>
<reference evidence="13 14" key="1">
    <citation type="submission" date="2017-08" db="EMBL/GenBank/DDBJ databases">
        <authorList>
            <person name="de Groot N.N."/>
        </authorList>
    </citation>
    <scope>NUCLEOTIDE SEQUENCE [LARGE SCALE GENOMIC DNA]</scope>
    <source>
        <strain evidence="13 14">USBA 352</strain>
    </source>
</reference>
<keyword evidence="10" id="KW-0175">Coiled coil</keyword>
<evidence type="ECO:0000256" key="2">
    <source>
        <dbReference type="ARBA" id="ARBA00009477"/>
    </source>
</evidence>
<dbReference type="PANTHER" id="PTHR30386">
    <property type="entry name" value="MEMBRANE FUSION SUBUNIT OF EMRAB-TOLC MULTIDRUG EFFLUX PUMP"/>
    <property type="match status" value="1"/>
</dbReference>
<dbReference type="NCBIfam" id="TIGR01843">
    <property type="entry name" value="type_I_hlyD"/>
    <property type="match status" value="1"/>
</dbReference>
<keyword evidence="8" id="KW-0472">Membrane</keyword>
<evidence type="ECO:0000259" key="12">
    <source>
        <dbReference type="Pfam" id="PF26002"/>
    </source>
</evidence>
<evidence type="ECO:0000256" key="10">
    <source>
        <dbReference type="SAM" id="Coils"/>
    </source>
</evidence>
<evidence type="ECO:0000256" key="8">
    <source>
        <dbReference type="ARBA" id="ARBA00023136"/>
    </source>
</evidence>
<dbReference type="OrthoDB" id="9810980at2"/>
<dbReference type="EMBL" id="OBML01000009">
    <property type="protein sequence ID" value="SOC17922.1"/>
    <property type="molecule type" value="Genomic_DNA"/>
</dbReference>
<dbReference type="AlphaFoldDB" id="A0A285T8X3"/>
<evidence type="ECO:0000256" key="5">
    <source>
        <dbReference type="ARBA" id="ARBA00022519"/>
    </source>
</evidence>
<evidence type="ECO:0000256" key="7">
    <source>
        <dbReference type="ARBA" id="ARBA00022989"/>
    </source>
</evidence>
<name>A0A285T8X3_9HYPH</name>
<evidence type="ECO:0000256" key="6">
    <source>
        <dbReference type="ARBA" id="ARBA00022692"/>
    </source>
</evidence>
<dbReference type="STRING" id="538381.GCA_001696535_02413"/>
<dbReference type="PROSITE" id="PS00543">
    <property type="entry name" value="HLYD_FAMILY"/>
    <property type="match status" value="1"/>
</dbReference>
<feature type="coiled-coil region" evidence="10">
    <location>
        <begin position="163"/>
        <end position="204"/>
    </location>
</feature>
<dbReference type="InterPro" id="IPR010129">
    <property type="entry name" value="T1SS_HlyD"/>
</dbReference>
<sequence length="446" mass="49539">MTRPDKDTRRTPPSIDRQLTRSVRRHLLASLLVAALLLGGFGGWAAMARISGAVVAPATVVVETNVRRIQHQEGGIVREIAVQNGDRVASGDLLVRLDDTVTRANLAVVTRQLVDLYAQEARLVAERDESADIAFNDRARGLVDDDQLGLVEDSQKSLMDARRKSVTGRKDQLAEQIVQYRRQIEGLDAQLSAKGEEIELIEDELKDLMGLLEKRLVARARVTALQRDRTRLKGEHGGLVAKIAEVNEAISERRILMLQIDEQSRAEVLEQLQDTRARIARLEEQKIAAEDQLRRVEIRSPQAGTVHQLAVHTIGGVVGQGETLMLIVPKGDLLVIEAQVQPRDIAQLAPGQEARVRFPGFDQRTTPELAARVRTISADLTRDNVTGARYFVARLVIPDEELARLDGELLVPGMPAEAFITTEERTVLSYLVRPVTDQIAHAMRER</sequence>
<gene>
    <name evidence="13" type="ORF">SAMN05421512_109133</name>
</gene>
<feature type="domain" description="AprE-like long alpha-helical hairpin" evidence="11">
    <location>
        <begin position="103"/>
        <end position="292"/>
    </location>
</feature>
<evidence type="ECO:0000256" key="3">
    <source>
        <dbReference type="ARBA" id="ARBA00022448"/>
    </source>
</evidence>
<keyword evidence="3 9" id="KW-0813">Transport</keyword>
<dbReference type="GO" id="GO:0009306">
    <property type="term" value="P:protein secretion"/>
    <property type="evidence" value="ECO:0007669"/>
    <property type="project" value="InterPro"/>
</dbReference>
<evidence type="ECO:0000256" key="9">
    <source>
        <dbReference type="RuleBase" id="RU365093"/>
    </source>
</evidence>
<comment type="subcellular location">
    <subcellularLocation>
        <location evidence="1 9">Cell inner membrane</location>
        <topology evidence="1 9">Single-pass membrane protein</topology>
    </subcellularLocation>
</comment>
<protein>
    <recommendedName>
        <fullName evidence="9">Membrane fusion protein (MFP) family protein</fullName>
    </recommendedName>
</protein>
<dbReference type="InterPro" id="IPR058781">
    <property type="entry name" value="HH_AprE-like"/>
</dbReference>
<dbReference type="GO" id="GO:0005886">
    <property type="term" value="C:plasma membrane"/>
    <property type="evidence" value="ECO:0007669"/>
    <property type="project" value="UniProtKB-SubCell"/>
</dbReference>
<dbReference type="PRINTS" id="PR01490">
    <property type="entry name" value="RTXTOXIND"/>
</dbReference>
<dbReference type="Proteomes" id="UP000219331">
    <property type="component" value="Unassembled WGS sequence"/>
</dbReference>
<evidence type="ECO:0000256" key="4">
    <source>
        <dbReference type="ARBA" id="ARBA00022475"/>
    </source>
</evidence>
<dbReference type="Pfam" id="PF26002">
    <property type="entry name" value="Beta-barrel_AprE"/>
    <property type="match status" value="1"/>
</dbReference>
<evidence type="ECO:0000259" key="11">
    <source>
        <dbReference type="Pfam" id="PF25994"/>
    </source>
</evidence>
<dbReference type="PANTHER" id="PTHR30386:SF17">
    <property type="entry name" value="ALKALINE PROTEASE SECRETION PROTEIN APRE"/>
    <property type="match status" value="1"/>
</dbReference>
<organism evidence="13 14">
    <name type="scientific">Stappia indica</name>
    <dbReference type="NCBI Taxonomy" id="538381"/>
    <lineage>
        <taxon>Bacteria</taxon>
        <taxon>Pseudomonadati</taxon>
        <taxon>Pseudomonadota</taxon>
        <taxon>Alphaproteobacteria</taxon>
        <taxon>Hyphomicrobiales</taxon>
        <taxon>Stappiaceae</taxon>
        <taxon>Stappia</taxon>
    </lineage>
</organism>
<dbReference type="InterPro" id="IPR006144">
    <property type="entry name" value="Secretion_HlyD_CS"/>
</dbReference>
<keyword evidence="7" id="KW-1133">Transmembrane helix</keyword>
<dbReference type="InterPro" id="IPR058982">
    <property type="entry name" value="Beta-barrel_AprE"/>
</dbReference>
<evidence type="ECO:0000313" key="14">
    <source>
        <dbReference type="Proteomes" id="UP000219331"/>
    </source>
</evidence>
<keyword evidence="14" id="KW-1185">Reference proteome</keyword>
<keyword evidence="4 9" id="KW-1003">Cell membrane</keyword>
<feature type="domain" description="AprE-like beta-barrel" evidence="12">
    <location>
        <begin position="334"/>
        <end position="423"/>
    </location>
</feature>
<accession>A0A285T8X3</accession>
<dbReference type="InterPro" id="IPR050739">
    <property type="entry name" value="MFP"/>
</dbReference>
<evidence type="ECO:0000256" key="1">
    <source>
        <dbReference type="ARBA" id="ARBA00004377"/>
    </source>
</evidence>
<dbReference type="Gene3D" id="2.40.30.170">
    <property type="match status" value="1"/>
</dbReference>
<comment type="similarity">
    <text evidence="2 9">Belongs to the membrane fusion protein (MFP) (TC 8.A.1) family.</text>
</comment>
<feature type="coiled-coil region" evidence="10">
    <location>
        <begin position="265"/>
        <end position="299"/>
    </location>
</feature>